<name>A0A9X2FLX8_9LACO</name>
<dbReference type="InterPro" id="IPR029068">
    <property type="entry name" value="Glyas_Bleomycin-R_OHBP_Dase"/>
</dbReference>
<keyword evidence="1" id="KW-0479">Metal-binding</keyword>
<dbReference type="SUPFAM" id="SSF54593">
    <property type="entry name" value="Glyoxalase/Bleomycin resistance protein/Dihydroxybiphenyl dioxygenase"/>
    <property type="match status" value="1"/>
</dbReference>
<gene>
    <name evidence="3" type="ORF">LB941_11580</name>
</gene>
<comment type="caution">
    <text evidence="3">The sequence shown here is derived from an EMBL/GenBank/DDBJ whole genome shotgun (WGS) entry which is preliminary data.</text>
</comment>
<evidence type="ECO:0000313" key="3">
    <source>
        <dbReference type="EMBL" id="MCP0887972.1"/>
    </source>
</evidence>
<dbReference type="Proteomes" id="UP001139006">
    <property type="component" value="Unassembled WGS sequence"/>
</dbReference>
<evidence type="ECO:0000259" key="2">
    <source>
        <dbReference type="PROSITE" id="PS51819"/>
    </source>
</evidence>
<dbReference type="PANTHER" id="PTHR36113:SF6">
    <property type="entry name" value="FOSFOMYCIN RESISTANCE PROTEIN FOSX"/>
    <property type="match status" value="1"/>
</dbReference>
<evidence type="ECO:0000256" key="1">
    <source>
        <dbReference type="ARBA" id="ARBA00022723"/>
    </source>
</evidence>
<sequence length="129" mass="15246">MIHHIELYVSDLTASKKFWEWLLVKHLGYTVYQTWLQGISYRKDAQSYIVLVQVSQDKITPSYNRTHVGLNHIAFSISDKQSLLQIKSEVHNLNYKELYENRYPYAGGKKHYALYVEDPDRIKVELVLD</sequence>
<dbReference type="Gene3D" id="3.10.180.10">
    <property type="entry name" value="2,3-Dihydroxybiphenyl 1,2-Dioxygenase, domain 1"/>
    <property type="match status" value="1"/>
</dbReference>
<dbReference type="InterPro" id="IPR051332">
    <property type="entry name" value="Fosfomycin_Res_Enzymes"/>
</dbReference>
<dbReference type="AlphaFoldDB" id="A0A9X2FLX8"/>
<dbReference type="InterPro" id="IPR037523">
    <property type="entry name" value="VOC_core"/>
</dbReference>
<dbReference type="PANTHER" id="PTHR36113">
    <property type="entry name" value="LYASE, PUTATIVE-RELATED-RELATED"/>
    <property type="match status" value="1"/>
</dbReference>
<accession>A0A9X2FLX8</accession>
<dbReference type="InterPro" id="IPR004360">
    <property type="entry name" value="Glyas_Fos-R_dOase_dom"/>
</dbReference>
<reference evidence="3 4" key="1">
    <citation type="journal article" date="2023" name="Int. J. Syst. Evol. Microbiol.">
        <title>Ligilactobacillus ubinensis sp. nov., a novel species isolated from the wild ferment of a durian fruit (Durio zibethinus).</title>
        <authorList>
            <person name="Heng Y.C."/>
            <person name="Menon N."/>
            <person name="Chen B."/>
            <person name="Loo B.Z.L."/>
            <person name="Wong G.W.J."/>
            <person name="Lim A.C.H."/>
            <person name="Silvaraju S."/>
            <person name="Kittelmann S."/>
        </authorList>
    </citation>
    <scope>NUCLEOTIDE SEQUENCE [LARGE SCALE GENOMIC DNA]</scope>
    <source>
        <strain evidence="3 4">WILCCON 0076</strain>
    </source>
</reference>
<dbReference type="PROSITE" id="PS51819">
    <property type="entry name" value="VOC"/>
    <property type="match status" value="1"/>
</dbReference>
<keyword evidence="4" id="KW-1185">Reference proteome</keyword>
<organism evidence="3 4">
    <name type="scientific">Ligilactobacillus ubinensis</name>
    <dbReference type="NCBI Taxonomy" id="2876789"/>
    <lineage>
        <taxon>Bacteria</taxon>
        <taxon>Bacillati</taxon>
        <taxon>Bacillota</taxon>
        <taxon>Bacilli</taxon>
        <taxon>Lactobacillales</taxon>
        <taxon>Lactobacillaceae</taxon>
        <taxon>Ligilactobacillus</taxon>
    </lineage>
</organism>
<evidence type="ECO:0000313" key="4">
    <source>
        <dbReference type="Proteomes" id="UP001139006"/>
    </source>
</evidence>
<dbReference type="EMBL" id="JAIULA010000032">
    <property type="protein sequence ID" value="MCP0887972.1"/>
    <property type="molecule type" value="Genomic_DNA"/>
</dbReference>
<protein>
    <submittedName>
        <fullName evidence="3">VOC family protein</fullName>
    </submittedName>
</protein>
<proteinExistence type="predicted"/>
<dbReference type="Pfam" id="PF00903">
    <property type="entry name" value="Glyoxalase"/>
    <property type="match status" value="1"/>
</dbReference>
<feature type="domain" description="VOC" evidence="2">
    <location>
        <begin position="1"/>
        <end position="129"/>
    </location>
</feature>
<dbReference type="GO" id="GO:0046872">
    <property type="term" value="F:metal ion binding"/>
    <property type="evidence" value="ECO:0007669"/>
    <property type="project" value="UniProtKB-KW"/>
</dbReference>